<feature type="region of interest" description="Disordered" evidence="2">
    <location>
        <begin position="91"/>
        <end position="115"/>
    </location>
</feature>
<reference evidence="4 5" key="1">
    <citation type="submission" date="2019-02" db="EMBL/GenBank/DDBJ databases">
        <title>Deep-cultivation of Planctomycetes and their phenomic and genomic characterization uncovers novel biology.</title>
        <authorList>
            <person name="Wiegand S."/>
            <person name="Jogler M."/>
            <person name="Boedeker C."/>
            <person name="Pinto D."/>
            <person name="Vollmers J."/>
            <person name="Rivas-Marin E."/>
            <person name="Kohn T."/>
            <person name="Peeters S.H."/>
            <person name="Heuer A."/>
            <person name="Rast P."/>
            <person name="Oberbeckmann S."/>
            <person name="Bunk B."/>
            <person name="Jeske O."/>
            <person name="Meyerdierks A."/>
            <person name="Storesund J.E."/>
            <person name="Kallscheuer N."/>
            <person name="Luecker S."/>
            <person name="Lage O.M."/>
            <person name="Pohl T."/>
            <person name="Merkel B.J."/>
            <person name="Hornburger P."/>
            <person name="Mueller R.-W."/>
            <person name="Bruemmer F."/>
            <person name="Labrenz M."/>
            <person name="Spormann A.M."/>
            <person name="Op den Camp H."/>
            <person name="Overmann J."/>
            <person name="Amann R."/>
            <person name="Jetten M.S.M."/>
            <person name="Mascher T."/>
            <person name="Medema M.H."/>
            <person name="Devos D.P."/>
            <person name="Kaster A.-K."/>
            <person name="Ovreas L."/>
            <person name="Rohde M."/>
            <person name="Galperin M.Y."/>
            <person name="Jogler C."/>
        </authorList>
    </citation>
    <scope>NUCLEOTIDE SEQUENCE [LARGE SCALE GENOMIC DNA]</scope>
    <source>
        <strain evidence="4 5">KS4</strain>
    </source>
</reference>
<evidence type="ECO:0000313" key="4">
    <source>
        <dbReference type="EMBL" id="QDU34532.1"/>
    </source>
</evidence>
<evidence type="ECO:0000256" key="1">
    <source>
        <dbReference type="SAM" id="Coils"/>
    </source>
</evidence>
<keyword evidence="1" id="KW-0175">Coiled coil</keyword>
<keyword evidence="5" id="KW-1185">Reference proteome</keyword>
<dbReference type="OrthoDB" id="292412at2"/>
<evidence type="ECO:0000256" key="3">
    <source>
        <dbReference type="SAM" id="Phobius"/>
    </source>
</evidence>
<feature type="transmembrane region" description="Helical" evidence="3">
    <location>
        <begin position="211"/>
        <end position="228"/>
    </location>
</feature>
<evidence type="ECO:0000313" key="5">
    <source>
        <dbReference type="Proteomes" id="UP000317369"/>
    </source>
</evidence>
<dbReference type="EMBL" id="CP036425">
    <property type="protein sequence ID" value="QDU34532.1"/>
    <property type="molecule type" value="Genomic_DNA"/>
</dbReference>
<protein>
    <submittedName>
        <fullName evidence="4">Uncharacterized protein</fullName>
    </submittedName>
</protein>
<keyword evidence="3" id="KW-1133">Transmembrane helix</keyword>
<feature type="coiled-coil region" evidence="1">
    <location>
        <begin position="32"/>
        <end position="59"/>
    </location>
</feature>
<organism evidence="4 5">
    <name type="scientific">Poriferisphaera corsica</name>
    <dbReference type="NCBI Taxonomy" id="2528020"/>
    <lineage>
        <taxon>Bacteria</taxon>
        <taxon>Pseudomonadati</taxon>
        <taxon>Planctomycetota</taxon>
        <taxon>Phycisphaerae</taxon>
        <taxon>Phycisphaerales</taxon>
        <taxon>Phycisphaeraceae</taxon>
        <taxon>Poriferisphaera</taxon>
    </lineage>
</organism>
<dbReference type="Proteomes" id="UP000317369">
    <property type="component" value="Chromosome"/>
</dbReference>
<sequence>MRREPQMSHWHNKHDEGWSDGVEQSDVRRELYARAEARLELARQRLEEARQKRNGTKKDKPNLKLVGHIEDREKRSERKITFSDSEVSKARHVEIEDESSSFSAPHGQMGDPITATNDPRWVLAVRVAAVMEGSIVRPEEREKLIKMGRTFGMSVFDCNLVIAILQDQARRGNLPEYCPQLAHKQLQLIPLPRQNPLNQPIEMNVGLRNSMIVAAVLLMEIIGLWVMLKT</sequence>
<dbReference type="KEGG" id="pcor:KS4_26020"/>
<evidence type="ECO:0000256" key="2">
    <source>
        <dbReference type="SAM" id="MobiDB-lite"/>
    </source>
</evidence>
<keyword evidence="3" id="KW-0812">Transmembrane</keyword>
<dbReference type="RefSeq" id="WP_145078495.1">
    <property type="nucleotide sequence ID" value="NZ_CP036425.1"/>
</dbReference>
<keyword evidence="3" id="KW-0472">Membrane</keyword>
<proteinExistence type="predicted"/>
<accession>A0A517YWF3</accession>
<gene>
    <name evidence="4" type="ORF">KS4_26020</name>
</gene>
<name>A0A517YWF3_9BACT</name>
<dbReference type="AlphaFoldDB" id="A0A517YWF3"/>
<feature type="region of interest" description="Disordered" evidence="2">
    <location>
        <begin position="1"/>
        <end position="23"/>
    </location>
</feature>